<feature type="domain" description="FAD/NAD(P)-binding" evidence="1">
    <location>
        <begin position="285"/>
        <end position="566"/>
    </location>
</feature>
<dbReference type="SUPFAM" id="SSF52343">
    <property type="entry name" value="Ferredoxin reductase-like, C-terminal NADP-linked domain"/>
    <property type="match status" value="1"/>
</dbReference>
<feature type="domain" description="Dihydroorotate dehydrogenase electron transfer subunit iron-sulphur cluster binding" evidence="2">
    <location>
        <begin position="926"/>
        <end position="968"/>
    </location>
</feature>
<evidence type="ECO:0000313" key="4">
    <source>
        <dbReference type="EMBL" id="MST49203.1"/>
    </source>
</evidence>
<dbReference type="InterPro" id="IPR017938">
    <property type="entry name" value="Riboflavin_synthase-like_b-brl"/>
</dbReference>
<feature type="domain" description="Dihydroprymidine dehydrogenase" evidence="3">
    <location>
        <begin position="185"/>
        <end position="254"/>
    </location>
</feature>
<evidence type="ECO:0000313" key="5">
    <source>
        <dbReference type="Proteomes" id="UP000442535"/>
    </source>
</evidence>
<dbReference type="NCBIfam" id="NF004862">
    <property type="entry name" value="PRK06222.1"/>
    <property type="match status" value="1"/>
</dbReference>
<dbReference type="PANTHER" id="PTHR42783:SF3">
    <property type="entry name" value="GLUTAMATE SYNTHASE [NADPH] SMALL CHAIN-RELATED"/>
    <property type="match status" value="1"/>
</dbReference>
<dbReference type="AlphaFoldDB" id="A0A7K0K142"/>
<evidence type="ECO:0000259" key="3">
    <source>
        <dbReference type="Pfam" id="PF14691"/>
    </source>
</evidence>
<dbReference type="Proteomes" id="UP000442535">
    <property type="component" value="Unassembled WGS sequence"/>
</dbReference>
<dbReference type="SUPFAM" id="SSF51971">
    <property type="entry name" value="Nucleotide-binding domain"/>
    <property type="match status" value="1"/>
</dbReference>
<dbReference type="CDD" id="cd06219">
    <property type="entry name" value="DHOD_e_trans_like1"/>
    <property type="match status" value="1"/>
</dbReference>
<dbReference type="Gene3D" id="3.40.50.80">
    <property type="entry name" value="Nucleotide-binding domain of ferredoxin-NADP reductase (FNR) module"/>
    <property type="match status" value="1"/>
</dbReference>
<dbReference type="InterPro" id="IPR019480">
    <property type="entry name" value="Dihydroorotate_DH_Fe-S-bd"/>
</dbReference>
<sequence>MPTLEATKTSRSDAIGQAVEMQVLQRRFQANPRMFQSMFVAEGLAQLRAAFDAGEIPAELTWKIWDLLLRDDAVGQVMMRFVWDLPLPKKRVFIKAIDTHLRDRYPMFAGLSENWPAGNHIPPYVRPANQRVHDFDLVTQGYLGYLTQGYSQREVDLFVWLEAVRDKHCADRPCELGELLKGKKVGGCPVQIHIPEVMQAIAEGKFDEALRIVEFSNPLPNVTGRVCPQELQCQGVCVHKARPIEIGQLEWFLPQRDKLVNGRDEIMSRYQGRPDPWVAANKPPIAIVGSGPAGLINAFLLANQGFPVTVFEAFHTLGGVLKYGIPEFRLPNELVDDVVDKIEALGGRFVTNFIVGKTATLDDLKAAGFWRIFVGTGAGLPKFMNVPGEHLNGVLSANEFLTRVNLMHGNLDEYDTPLPETAGKEVLVIGGGNTAMDAARTAKRLGGKVTIVYRRTKAEMPARVEELHHALEEGIVVAELRSPAEFFGGDESRGGDPHHVTRAAVDVMQLGEPDASGRRRPERTGEQVEMAADLVIMALGNGSNPIIRDSQPDLAVQDWGAIKVGKEANPNGLPDGRIAGSNARVENPDAPVSHSNAEVTPIASTGVEATGVTMTPTAGFEDGVPTQATNLTGIYSGGDAARGGSTAIKAAGDGQAAAHQMWEDMPTLDPDEVRDWVGRALAYTREAAAPFKILEKRQLSERTWEMKLHAPMVARATLAGQFARFMTHEKGELIPLTVADFDREEGWITIVTQSVGVSSIHLNAMEVGEAFYGIAGPLGMASKMERFNPTTETVCFVAGGVGLAPAFPIVRAHLELGNHVTLICGARNRDLLFWADPDGDVDGTSSERVDVLRRQYPDLLDVVLASDDGSFGVHGTVTVPLESMLRDGREDGRKIVEVTTLGPPIMMKFVSLLTKQYGVPTAASINSIMVDATGMCGACMVPFIDPSTGKMVRKHACVDGPEIDGHCIDWDKFLPRFNQFRPQEAAAMRAANSRSA</sequence>
<dbReference type="InterPro" id="IPR036188">
    <property type="entry name" value="FAD/NAD-bd_sf"/>
</dbReference>
<dbReference type="InterPro" id="IPR028261">
    <property type="entry name" value="DPD_II"/>
</dbReference>
<dbReference type="PRINTS" id="PR00419">
    <property type="entry name" value="ADXRDTASE"/>
</dbReference>
<dbReference type="GO" id="GO:0051536">
    <property type="term" value="F:iron-sulfur cluster binding"/>
    <property type="evidence" value="ECO:0007669"/>
    <property type="project" value="InterPro"/>
</dbReference>
<dbReference type="Gene3D" id="2.40.30.10">
    <property type="entry name" value="Translation factors"/>
    <property type="match status" value="1"/>
</dbReference>
<name>A0A7K0K142_9ACTO</name>
<organism evidence="4 5">
    <name type="scientific">Mobiluncus porci</name>
    <dbReference type="NCBI Taxonomy" id="2652278"/>
    <lineage>
        <taxon>Bacteria</taxon>
        <taxon>Bacillati</taxon>
        <taxon>Actinomycetota</taxon>
        <taxon>Actinomycetes</taxon>
        <taxon>Actinomycetales</taxon>
        <taxon>Actinomycetaceae</taxon>
        <taxon>Mobiluncus</taxon>
    </lineage>
</organism>
<accession>A0A7K0K142</accession>
<dbReference type="NCBIfam" id="NF009415">
    <property type="entry name" value="PRK12779.1"/>
    <property type="match status" value="1"/>
</dbReference>
<evidence type="ECO:0000259" key="2">
    <source>
        <dbReference type="Pfam" id="PF10418"/>
    </source>
</evidence>
<dbReference type="SUPFAM" id="SSF63380">
    <property type="entry name" value="Riboflavin synthase domain-like"/>
    <property type="match status" value="1"/>
</dbReference>
<dbReference type="Pfam" id="PF14691">
    <property type="entry name" value="Fer4_20"/>
    <property type="match status" value="1"/>
</dbReference>
<proteinExistence type="predicted"/>
<reference evidence="4 5" key="1">
    <citation type="submission" date="2019-08" db="EMBL/GenBank/DDBJ databases">
        <title>In-depth cultivation of the pig gut microbiome towards novel bacterial diversity and tailored functional studies.</title>
        <authorList>
            <person name="Wylensek D."/>
            <person name="Hitch T.C.A."/>
            <person name="Clavel T."/>
        </authorList>
    </citation>
    <scope>NUCLEOTIDE SEQUENCE [LARGE SCALE GENOMIC DNA]</scope>
    <source>
        <strain evidence="4 5">RF-GAM-744-WT-7</strain>
    </source>
</reference>
<dbReference type="Gene3D" id="1.10.1060.10">
    <property type="entry name" value="Alpha-helical ferredoxin"/>
    <property type="match status" value="1"/>
</dbReference>
<dbReference type="SUPFAM" id="SSF46548">
    <property type="entry name" value="alpha-helical ferredoxin"/>
    <property type="match status" value="1"/>
</dbReference>
<evidence type="ECO:0000259" key="1">
    <source>
        <dbReference type="Pfam" id="PF07992"/>
    </source>
</evidence>
<dbReference type="Pfam" id="PF07992">
    <property type="entry name" value="Pyr_redox_2"/>
    <property type="match status" value="1"/>
</dbReference>
<keyword evidence="5" id="KW-1185">Reference proteome</keyword>
<dbReference type="Gene3D" id="3.50.50.60">
    <property type="entry name" value="FAD/NAD(P)-binding domain"/>
    <property type="match status" value="3"/>
</dbReference>
<dbReference type="GO" id="GO:0016491">
    <property type="term" value="F:oxidoreductase activity"/>
    <property type="evidence" value="ECO:0007669"/>
    <property type="project" value="InterPro"/>
</dbReference>
<protein>
    <submittedName>
        <fullName evidence="4">Sulfide/dihydroorotate dehydrogenase-like FAD/NAD-binding protein</fullName>
    </submittedName>
</protein>
<gene>
    <name evidence="4" type="ORF">FYJ63_02905</name>
</gene>
<dbReference type="RefSeq" id="WP_154543629.1">
    <property type="nucleotide sequence ID" value="NZ_VUMY01000004.1"/>
</dbReference>
<dbReference type="PANTHER" id="PTHR42783">
    <property type="entry name" value="GLUTAMATE SYNTHASE [NADPH] SMALL CHAIN"/>
    <property type="match status" value="1"/>
</dbReference>
<dbReference type="Pfam" id="PF10418">
    <property type="entry name" value="DHODB_Fe-S_bind"/>
    <property type="match status" value="1"/>
</dbReference>
<dbReference type="InterPro" id="IPR023753">
    <property type="entry name" value="FAD/NAD-binding_dom"/>
</dbReference>
<comment type="caution">
    <text evidence="4">The sequence shown here is derived from an EMBL/GenBank/DDBJ whole genome shotgun (WGS) entry which is preliminary data.</text>
</comment>
<dbReference type="EMBL" id="VUMY01000004">
    <property type="protein sequence ID" value="MST49203.1"/>
    <property type="molecule type" value="Genomic_DNA"/>
</dbReference>
<dbReference type="InterPro" id="IPR009051">
    <property type="entry name" value="Helical_ferredxn"/>
</dbReference>
<dbReference type="InterPro" id="IPR039261">
    <property type="entry name" value="FNR_nucleotide-bd"/>
</dbReference>